<feature type="compositionally biased region" description="Low complexity" evidence="1">
    <location>
        <begin position="256"/>
        <end position="265"/>
    </location>
</feature>
<proteinExistence type="predicted"/>
<keyword evidence="3" id="KW-1185">Reference proteome</keyword>
<dbReference type="AlphaFoldDB" id="W9CIE0"/>
<organism evidence="2 3">
    <name type="scientific">Sclerotinia borealis (strain F-4128)</name>
    <dbReference type="NCBI Taxonomy" id="1432307"/>
    <lineage>
        <taxon>Eukaryota</taxon>
        <taxon>Fungi</taxon>
        <taxon>Dikarya</taxon>
        <taxon>Ascomycota</taxon>
        <taxon>Pezizomycotina</taxon>
        <taxon>Leotiomycetes</taxon>
        <taxon>Helotiales</taxon>
        <taxon>Sclerotiniaceae</taxon>
        <taxon>Sclerotinia</taxon>
    </lineage>
</organism>
<feature type="compositionally biased region" description="Polar residues" evidence="1">
    <location>
        <begin position="266"/>
        <end position="287"/>
    </location>
</feature>
<comment type="caution">
    <text evidence="2">The sequence shown here is derived from an EMBL/GenBank/DDBJ whole genome shotgun (WGS) entry which is preliminary data.</text>
</comment>
<feature type="compositionally biased region" description="Polar residues" evidence="1">
    <location>
        <begin position="326"/>
        <end position="343"/>
    </location>
</feature>
<name>W9CIE0_SCLBF</name>
<sequence length="705" mass="78662">MDPYGKQPAPARPATNFDNNIRLQSSFTSKRNDSLQAQSEDNFDESSSTTSLSTISKVIKCLISRWHASCHNPYIEIEETLDWRCARCVKKYVPPSKEPPSEEESLGSVCEIPGCNKTIYSMFGRTKLDRVLCKHHEMTERSEKSKLATKAQISALSRPVSKLIKKSKLYPVKYDEDMQGMKRKPGRKPGDMKSAPMPLTRLPVQPAFNNEPTARPGGISKLENILAARSDLHPQPDMAVRGALRPRTNNSARIPISTSITQSQSKSDNSTNTIGAFNVPKLQNRTIPSPSPEYEPPSPANFDDNTIHSPEYEPEYEPPSPVKVDNNANFWQSDVGQDDSPGSQIKDEFRAMQENAKNIVTESASAFAQGIASPFVSPSHARSMPESIFAFVGSKKPVDKTPLLGSEKAIRASSTVPYMPLISDVSSTTNTLDALVSNTTKDVWPPDLESSNRQVLRLAKKRKASPQEDQEAEPDSAKQTVIKHLNQQNLNDTMNALTTPQPQEKFPEPEPTAPELQQKGPKQKETNHTAPLYGDYKPHTIEYQRQIRAQTYDPSVLDHYLNLQMKYQARAEVEREQNITPQADIAAKTQIWGTIDPRIVWPKEQPEGWYEAKRKEIDARGGKKARFGILLTAQVRKERSDRGWHPNQNKDYVPKEERNDASIFVANEGNSGKGDLAIKGGKLGVLVPVKSKEGKVKAKQNFFPG</sequence>
<evidence type="ECO:0000313" key="3">
    <source>
        <dbReference type="Proteomes" id="UP000019487"/>
    </source>
</evidence>
<evidence type="ECO:0000256" key="1">
    <source>
        <dbReference type="SAM" id="MobiDB-lite"/>
    </source>
</evidence>
<dbReference type="HOGENOM" id="CLU_379914_0_0_1"/>
<feature type="region of interest" description="Disordered" evidence="1">
    <location>
        <begin position="458"/>
        <end position="479"/>
    </location>
</feature>
<reference evidence="2 3" key="1">
    <citation type="journal article" date="2014" name="Genome Announc.">
        <title>Draft genome sequence of Sclerotinia borealis, a psychrophilic plant pathogenic fungus.</title>
        <authorList>
            <person name="Mardanov A.V."/>
            <person name="Beletsky A.V."/>
            <person name="Kadnikov V.V."/>
            <person name="Ignatov A.N."/>
            <person name="Ravin N.V."/>
        </authorList>
    </citation>
    <scope>NUCLEOTIDE SEQUENCE [LARGE SCALE GENOMIC DNA]</scope>
    <source>
        <strain evidence="3">F-4157</strain>
    </source>
</reference>
<feature type="compositionally biased region" description="Polar residues" evidence="1">
    <location>
        <begin position="16"/>
        <end position="40"/>
    </location>
</feature>
<feature type="region of interest" description="Disordered" evidence="1">
    <location>
        <begin position="494"/>
        <end position="535"/>
    </location>
</feature>
<feature type="region of interest" description="Disordered" evidence="1">
    <location>
        <begin position="1"/>
        <end position="48"/>
    </location>
</feature>
<dbReference type="STRING" id="1432307.W9CIE0"/>
<dbReference type="OrthoDB" id="3550599at2759"/>
<protein>
    <submittedName>
        <fullName evidence="2">Uncharacterized protein</fullName>
    </submittedName>
</protein>
<feature type="compositionally biased region" description="Pro residues" evidence="1">
    <location>
        <begin position="289"/>
        <end position="299"/>
    </location>
</feature>
<evidence type="ECO:0000313" key="2">
    <source>
        <dbReference type="EMBL" id="ESZ95753.1"/>
    </source>
</evidence>
<dbReference type="Proteomes" id="UP000019487">
    <property type="component" value="Unassembled WGS sequence"/>
</dbReference>
<gene>
    <name evidence="2" type="ORF">SBOR_3860</name>
</gene>
<dbReference type="EMBL" id="AYSA01000166">
    <property type="protein sequence ID" value="ESZ95753.1"/>
    <property type="molecule type" value="Genomic_DNA"/>
</dbReference>
<feature type="region of interest" description="Disordered" evidence="1">
    <location>
        <begin position="179"/>
        <end position="216"/>
    </location>
</feature>
<feature type="region of interest" description="Disordered" evidence="1">
    <location>
        <begin position="242"/>
        <end position="344"/>
    </location>
</feature>
<accession>W9CIE0</accession>